<organism evidence="1 2">
    <name type="scientific">Candidatus Methylacidithermus pantelleriae</name>
    <dbReference type="NCBI Taxonomy" id="2744239"/>
    <lineage>
        <taxon>Bacteria</taxon>
        <taxon>Pseudomonadati</taxon>
        <taxon>Verrucomicrobiota</taxon>
        <taxon>Methylacidiphilae</taxon>
        <taxon>Methylacidiphilales</taxon>
        <taxon>Methylacidiphilaceae</taxon>
        <taxon>Candidatus Methylacidithermus</taxon>
    </lineage>
</organism>
<accession>A0A8J2BUB6</accession>
<sequence>MIDRTLERRQLVRISEGTPLGYARWGAQRGFVWEILESSSFWEGTRQGGRRLFSLLRVPKGFSRIPLLRDRGEGKACRSDKKG</sequence>
<name>A0A8J2BUB6_9BACT</name>
<evidence type="ECO:0000313" key="2">
    <source>
        <dbReference type="Proteomes" id="UP000663859"/>
    </source>
</evidence>
<proteinExistence type="predicted"/>
<keyword evidence="2" id="KW-1185">Reference proteome</keyword>
<comment type="caution">
    <text evidence="1">The sequence shown here is derived from an EMBL/GenBank/DDBJ whole genome shotgun (WGS) entry which is preliminary data.</text>
</comment>
<protein>
    <submittedName>
        <fullName evidence="1">Uncharacterized protein</fullName>
    </submittedName>
</protein>
<dbReference type="EMBL" id="CAJNOB010000034">
    <property type="protein sequence ID" value="CAF0701008.1"/>
    <property type="molecule type" value="Genomic_DNA"/>
</dbReference>
<reference evidence="1" key="1">
    <citation type="submission" date="2021-02" db="EMBL/GenBank/DDBJ databases">
        <authorList>
            <person name="Cremers G."/>
            <person name="Picone N."/>
        </authorList>
    </citation>
    <scope>NUCLEOTIDE SEQUENCE</scope>
    <source>
        <strain evidence="1">PQ17</strain>
    </source>
</reference>
<gene>
    <name evidence="1" type="ORF">MPNT_40106</name>
</gene>
<dbReference type="AlphaFoldDB" id="A0A8J2BUB6"/>
<evidence type="ECO:0000313" key="1">
    <source>
        <dbReference type="EMBL" id="CAF0701008.1"/>
    </source>
</evidence>
<dbReference type="Proteomes" id="UP000663859">
    <property type="component" value="Unassembled WGS sequence"/>
</dbReference>